<keyword evidence="1" id="KW-0175">Coiled coil</keyword>
<organism evidence="2 3">
    <name type="scientific">Lottia gigantea</name>
    <name type="common">Giant owl limpet</name>
    <dbReference type="NCBI Taxonomy" id="225164"/>
    <lineage>
        <taxon>Eukaryota</taxon>
        <taxon>Metazoa</taxon>
        <taxon>Spiralia</taxon>
        <taxon>Lophotrochozoa</taxon>
        <taxon>Mollusca</taxon>
        <taxon>Gastropoda</taxon>
        <taxon>Patellogastropoda</taxon>
        <taxon>Lottioidea</taxon>
        <taxon>Lottiidae</taxon>
        <taxon>Lottia</taxon>
    </lineage>
</organism>
<proteinExistence type="predicted"/>
<dbReference type="EMBL" id="KB201750">
    <property type="protein sequence ID" value="ESO94725.1"/>
    <property type="molecule type" value="Genomic_DNA"/>
</dbReference>
<accession>V4AHP5</accession>
<dbReference type="KEGG" id="lgi:LOTGIDRAFT_160958"/>
<dbReference type="HOGENOM" id="CLU_1333267_0_0_1"/>
<dbReference type="CTD" id="20238552"/>
<evidence type="ECO:0000313" key="2">
    <source>
        <dbReference type="EMBL" id="ESO94725.1"/>
    </source>
</evidence>
<dbReference type="GeneID" id="20238552"/>
<feature type="coiled-coil region" evidence="1">
    <location>
        <begin position="7"/>
        <end position="179"/>
    </location>
</feature>
<name>V4AHP5_LOTGI</name>
<evidence type="ECO:0000256" key="1">
    <source>
        <dbReference type="SAM" id="Coils"/>
    </source>
</evidence>
<keyword evidence="3" id="KW-1185">Reference proteome</keyword>
<gene>
    <name evidence="2" type="ORF">LOTGIDRAFT_160958</name>
</gene>
<protein>
    <submittedName>
        <fullName evidence="2">Uncharacterized protein</fullName>
    </submittedName>
</protein>
<reference evidence="2 3" key="1">
    <citation type="journal article" date="2013" name="Nature">
        <title>Insights into bilaterian evolution from three spiralian genomes.</title>
        <authorList>
            <person name="Simakov O."/>
            <person name="Marletaz F."/>
            <person name="Cho S.J."/>
            <person name="Edsinger-Gonzales E."/>
            <person name="Havlak P."/>
            <person name="Hellsten U."/>
            <person name="Kuo D.H."/>
            <person name="Larsson T."/>
            <person name="Lv J."/>
            <person name="Arendt D."/>
            <person name="Savage R."/>
            <person name="Osoegawa K."/>
            <person name="de Jong P."/>
            <person name="Grimwood J."/>
            <person name="Chapman J.A."/>
            <person name="Shapiro H."/>
            <person name="Aerts A."/>
            <person name="Otillar R.P."/>
            <person name="Terry A.Y."/>
            <person name="Boore J.L."/>
            <person name="Grigoriev I.V."/>
            <person name="Lindberg D.R."/>
            <person name="Seaver E.C."/>
            <person name="Weisblat D.A."/>
            <person name="Putnam N.H."/>
            <person name="Rokhsar D.S."/>
        </authorList>
    </citation>
    <scope>NUCLEOTIDE SEQUENCE [LARGE SCALE GENOMIC DNA]</scope>
</reference>
<dbReference type="Proteomes" id="UP000030746">
    <property type="component" value="Unassembled WGS sequence"/>
</dbReference>
<dbReference type="AlphaFoldDB" id="V4AHP5"/>
<evidence type="ECO:0000313" key="3">
    <source>
        <dbReference type="Proteomes" id="UP000030746"/>
    </source>
</evidence>
<sequence>MTLKNKLVELEEEKGHLQLKLVDYDEQKSVQAQLEVKLSHLLEEKEKLSSEIRELQSNLHVTNDEREKLSQIVTDLQCSVDENQVQHDLSQSGLITSLQQEVEKIRAKKDQLEKDVDEGRCKIIKLEEENKANQENKLQKETDIIQELETSLENSETELTSLKQEYSELKAKSENLKRDKFESIKLKMTFKKLFAFINITQFSQED</sequence>
<dbReference type="RefSeq" id="XP_009054466.1">
    <property type="nucleotide sequence ID" value="XM_009056218.1"/>
</dbReference>